<dbReference type="InterPro" id="IPR036249">
    <property type="entry name" value="Thioredoxin-like_sf"/>
</dbReference>
<accession>U5QH65</accession>
<dbReference type="InterPro" id="IPR013766">
    <property type="entry name" value="Thioredoxin_domain"/>
</dbReference>
<dbReference type="KEGG" id="glj:GKIL_0749"/>
<dbReference type="SUPFAM" id="SSF52833">
    <property type="entry name" value="Thioredoxin-like"/>
    <property type="match status" value="1"/>
</dbReference>
<gene>
    <name evidence="2" type="ORF">GKIL_0749</name>
</gene>
<evidence type="ECO:0000259" key="1">
    <source>
        <dbReference type="PROSITE" id="PS51352"/>
    </source>
</evidence>
<organism evidence="2 3">
    <name type="scientific">Gloeobacter kilaueensis (strain ATCC BAA-2537 / CCAP 1431/1 / ULC 316 / JS1)</name>
    <dbReference type="NCBI Taxonomy" id="1183438"/>
    <lineage>
        <taxon>Bacteria</taxon>
        <taxon>Bacillati</taxon>
        <taxon>Cyanobacteriota</taxon>
        <taxon>Cyanophyceae</taxon>
        <taxon>Gloeobacterales</taxon>
        <taxon>Gloeobacteraceae</taxon>
        <taxon>Gloeobacter</taxon>
    </lineage>
</organism>
<sequence>MSKQTVYKLSKSFTAIFLAFCAIISLAGITFAAITDDSYEGNIFSLYGNNGALIPPRLSLAESVRRGQPAFVILYVFDSRDCKKQAAEVTALQARFGQAVNFIAVNVDAFPQDQPELQPYFKGEVPRLLLFDGQGRLAYDATGFTPARRVEPHLKAVLRQVPTNRPIPAPLGQ</sequence>
<dbReference type="STRING" id="1183438.GKIL_0749"/>
<dbReference type="RefSeq" id="WP_023172042.1">
    <property type="nucleotide sequence ID" value="NC_022600.1"/>
</dbReference>
<evidence type="ECO:0000313" key="3">
    <source>
        <dbReference type="Proteomes" id="UP000017396"/>
    </source>
</evidence>
<dbReference type="HOGENOM" id="CLU_093809_0_0_3"/>
<dbReference type="eggNOG" id="COG0526">
    <property type="taxonomic scope" value="Bacteria"/>
</dbReference>
<protein>
    <recommendedName>
        <fullName evidence="1">Thioredoxin domain-containing protein</fullName>
    </recommendedName>
</protein>
<dbReference type="Gene3D" id="3.40.30.10">
    <property type="entry name" value="Glutaredoxin"/>
    <property type="match status" value="1"/>
</dbReference>
<name>U5QH65_GLOK1</name>
<dbReference type="Proteomes" id="UP000017396">
    <property type="component" value="Chromosome"/>
</dbReference>
<dbReference type="AlphaFoldDB" id="U5QH65"/>
<dbReference type="OrthoDB" id="423037at2"/>
<dbReference type="PROSITE" id="PS51352">
    <property type="entry name" value="THIOREDOXIN_2"/>
    <property type="match status" value="1"/>
</dbReference>
<feature type="domain" description="Thioredoxin" evidence="1">
    <location>
        <begin position="25"/>
        <end position="159"/>
    </location>
</feature>
<dbReference type="EMBL" id="CP003587">
    <property type="protein sequence ID" value="AGY56995.1"/>
    <property type="molecule type" value="Genomic_DNA"/>
</dbReference>
<keyword evidence="3" id="KW-1185">Reference proteome</keyword>
<evidence type="ECO:0000313" key="2">
    <source>
        <dbReference type="EMBL" id="AGY56995.1"/>
    </source>
</evidence>
<reference evidence="2 3" key="1">
    <citation type="journal article" date="2013" name="PLoS ONE">
        <title>Cultivation and Complete Genome Sequencing of Gloeobacter kilaueensis sp. nov., from a Lava Cave in Kilauea Caldera, Hawai'i.</title>
        <authorList>
            <person name="Saw J.H."/>
            <person name="Schatz M."/>
            <person name="Brown M.V."/>
            <person name="Kunkel D.D."/>
            <person name="Foster J.S."/>
            <person name="Shick H."/>
            <person name="Christensen S."/>
            <person name="Hou S."/>
            <person name="Wan X."/>
            <person name="Donachie S.P."/>
        </authorList>
    </citation>
    <scope>NUCLEOTIDE SEQUENCE [LARGE SCALE GENOMIC DNA]</scope>
    <source>
        <strain evidence="3">JS</strain>
    </source>
</reference>
<proteinExistence type="predicted"/>